<sequence>MFCCGCAAVEAGESFTITRDGQPVAELKPLSWRGFVPVSELARTSARIPRIDYAEWHALPLPPRHPGDFKGFGPLLNIVAV</sequence>
<dbReference type="Proteomes" id="UP000252586">
    <property type="component" value="Unassembled WGS sequence"/>
</dbReference>
<keyword evidence="2" id="KW-1185">Reference proteome</keyword>
<comment type="caution">
    <text evidence="1">The sequence shown here is derived from an EMBL/GenBank/DDBJ whole genome shotgun (WGS) entry which is preliminary data.</text>
</comment>
<name>A0A366D986_9NOCA</name>
<evidence type="ECO:0000313" key="1">
    <source>
        <dbReference type="EMBL" id="RBO86505.1"/>
    </source>
</evidence>
<evidence type="ECO:0008006" key="3">
    <source>
        <dbReference type="Google" id="ProtNLM"/>
    </source>
</evidence>
<protein>
    <recommendedName>
        <fullName evidence="3">Prevent-host-death family protein</fullName>
    </recommendedName>
</protein>
<dbReference type="AlphaFoldDB" id="A0A366D986"/>
<organism evidence="1 2">
    <name type="scientific">Nocardia puris</name>
    <dbReference type="NCBI Taxonomy" id="208602"/>
    <lineage>
        <taxon>Bacteria</taxon>
        <taxon>Bacillati</taxon>
        <taxon>Actinomycetota</taxon>
        <taxon>Actinomycetes</taxon>
        <taxon>Mycobacteriales</taxon>
        <taxon>Nocardiaceae</taxon>
        <taxon>Nocardia</taxon>
    </lineage>
</organism>
<proteinExistence type="predicted"/>
<gene>
    <name evidence="1" type="ORF">DFR74_11348</name>
</gene>
<reference evidence="1 2" key="1">
    <citation type="submission" date="2018-06" db="EMBL/GenBank/DDBJ databases">
        <title>Genomic Encyclopedia of Type Strains, Phase IV (KMG-IV): sequencing the most valuable type-strain genomes for metagenomic binning, comparative biology and taxonomic classification.</title>
        <authorList>
            <person name="Goeker M."/>
        </authorList>
    </citation>
    <scope>NUCLEOTIDE SEQUENCE [LARGE SCALE GENOMIC DNA]</scope>
    <source>
        <strain evidence="1 2">DSM 44599</strain>
    </source>
</reference>
<accession>A0A366D986</accession>
<dbReference type="STRING" id="1210090.GCA_001613185_02730"/>
<dbReference type="EMBL" id="QNRE01000013">
    <property type="protein sequence ID" value="RBO86505.1"/>
    <property type="molecule type" value="Genomic_DNA"/>
</dbReference>
<evidence type="ECO:0000313" key="2">
    <source>
        <dbReference type="Proteomes" id="UP000252586"/>
    </source>
</evidence>